<comment type="pathway">
    <text evidence="5">Amino-acid biosynthesis; L-leucine biosynthesis; L-leucine from 3-methyl-2-oxobutanoate: step 4/4.</text>
</comment>
<dbReference type="UniPathway" id="UPA00047">
    <property type="reaction ID" value="UER00058"/>
</dbReference>
<evidence type="ECO:0000256" key="1">
    <source>
        <dbReference type="ARBA" id="ARBA00001933"/>
    </source>
</evidence>
<dbReference type="AlphaFoldDB" id="A0A1T5DXW4"/>
<keyword evidence="9" id="KW-0028">Amino-acid biosynthesis</keyword>
<dbReference type="PANTHER" id="PTHR11825:SF44">
    <property type="entry name" value="BRANCHED-CHAIN-AMINO-ACID AMINOTRANSFERASE"/>
    <property type="match status" value="1"/>
</dbReference>
<dbReference type="PIRSF" id="PIRSF006468">
    <property type="entry name" value="BCAT1"/>
    <property type="match status" value="1"/>
</dbReference>
<dbReference type="NCBIfam" id="NF009897">
    <property type="entry name" value="PRK13357.1"/>
    <property type="match status" value="1"/>
</dbReference>
<dbReference type="Pfam" id="PF01063">
    <property type="entry name" value="Aminotran_4"/>
    <property type="match status" value="1"/>
</dbReference>
<dbReference type="Gene3D" id="3.20.10.10">
    <property type="entry name" value="D-amino Acid Aminotransferase, subunit A, domain 2"/>
    <property type="match status" value="1"/>
</dbReference>
<dbReference type="GO" id="GO:0009099">
    <property type="term" value="P:L-valine biosynthetic process"/>
    <property type="evidence" value="ECO:0007669"/>
    <property type="project" value="UniProtKB-UniPathway"/>
</dbReference>
<comment type="pathway">
    <text evidence="4">Amino-acid biosynthesis; L-valine biosynthesis; L-valine from pyruvate: step 4/4.</text>
</comment>
<accession>A0A1T5DXW4</accession>
<comment type="function">
    <text evidence="2">Acts on leucine, isoleucine and valine.</text>
</comment>
<keyword evidence="10 17" id="KW-0808">Transferase</keyword>
<evidence type="ECO:0000256" key="2">
    <source>
        <dbReference type="ARBA" id="ARBA00003109"/>
    </source>
</evidence>
<evidence type="ECO:0000256" key="8">
    <source>
        <dbReference type="ARBA" id="ARBA00022576"/>
    </source>
</evidence>
<sequence length="356" mass="39515">MLTDTLNIAVTKTEESRLATTDFDNLPFGRTFSDHMFIADYEGGEWKNFQIVPYGEIGLSPAISALHYGQAFFEGIKAYKHADGRIAIFRPEKNAERSNASAERLCMPQIPVEMYLQALSAIVEIDKDWVPSKEGHSLYIRPFMFATDPYLGVTPSETYKFIILTGPVGPYFSKNLKVKIETSFSRASDGGFGFAKAAGNYGGSMLPARRATEEGFDQLIWTDSREHAYIEELGAANIMFMIDGKVITPSTRDTILKGVTRDTVLTLAKSWGIEVEERRVSVAEILSAIKEGRITDAFGAGTAATIAHIAEIGHEGEVYTLPDPAKREFSNRVLQTLNAIRYGRAADEFNWNYFVG</sequence>
<comment type="pathway">
    <text evidence="3">Amino-acid biosynthesis; L-isoleucine biosynthesis; L-isoleucine from 2-oxobutanoate: step 4/4.</text>
</comment>
<dbReference type="InterPro" id="IPR043132">
    <property type="entry name" value="BCAT-like_C"/>
</dbReference>
<name>A0A1T5DXW4_9SPHI</name>
<comment type="catalytic activity">
    <reaction evidence="14">
        <text>L-isoleucine + 2-oxoglutarate = (S)-3-methyl-2-oxopentanoate + L-glutamate</text>
        <dbReference type="Rhea" id="RHEA:24801"/>
        <dbReference type="ChEBI" id="CHEBI:16810"/>
        <dbReference type="ChEBI" id="CHEBI:29985"/>
        <dbReference type="ChEBI" id="CHEBI:35146"/>
        <dbReference type="ChEBI" id="CHEBI:58045"/>
        <dbReference type="EC" id="2.6.1.42"/>
    </reaction>
</comment>
<dbReference type="EMBL" id="FUYR01000002">
    <property type="protein sequence ID" value="SKB76537.1"/>
    <property type="molecule type" value="Genomic_DNA"/>
</dbReference>
<evidence type="ECO:0000256" key="7">
    <source>
        <dbReference type="ARBA" id="ARBA00013053"/>
    </source>
</evidence>
<dbReference type="NCBIfam" id="TIGR01123">
    <property type="entry name" value="ilvE_II"/>
    <property type="match status" value="1"/>
</dbReference>
<dbReference type="STRING" id="572036.SAMN05661099_2725"/>
<evidence type="ECO:0000256" key="11">
    <source>
        <dbReference type="ARBA" id="ARBA00022898"/>
    </source>
</evidence>
<keyword evidence="8 17" id="KW-0032">Aminotransferase</keyword>
<evidence type="ECO:0000256" key="14">
    <source>
        <dbReference type="ARBA" id="ARBA00048798"/>
    </source>
</evidence>
<comment type="catalytic activity">
    <reaction evidence="13">
        <text>L-valine + 2-oxoglutarate = 3-methyl-2-oxobutanoate + L-glutamate</text>
        <dbReference type="Rhea" id="RHEA:24813"/>
        <dbReference type="ChEBI" id="CHEBI:11851"/>
        <dbReference type="ChEBI" id="CHEBI:16810"/>
        <dbReference type="ChEBI" id="CHEBI:29985"/>
        <dbReference type="ChEBI" id="CHEBI:57762"/>
        <dbReference type="EC" id="2.6.1.42"/>
    </reaction>
</comment>
<proteinExistence type="inferred from homology"/>
<dbReference type="GO" id="GO:0009098">
    <property type="term" value="P:L-leucine biosynthetic process"/>
    <property type="evidence" value="ECO:0007669"/>
    <property type="project" value="UniProtKB-UniPathway"/>
</dbReference>
<reference evidence="18" key="1">
    <citation type="submission" date="2017-02" db="EMBL/GenBank/DDBJ databases">
        <authorList>
            <person name="Varghese N."/>
            <person name="Submissions S."/>
        </authorList>
    </citation>
    <scope>NUCLEOTIDE SEQUENCE [LARGE SCALE GENOMIC DNA]</scope>
    <source>
        <strain evidence="18">DSM 22385</strain>
    </source>
</reference>
<evidence type="ECO:0000256" key="3">
    <source>
        <dbReference type="ARBA" id="ARBA00004824"/>
    </source>
</evidence>
<evidence type="ECO:0000256" key="12">
    <source>
        <dbReference type="ARBA" id="ARBA00023304"/>
    </source>
</evidence>
<evidence type="ECO:0000256" key="15">
    <source>
        <dbReference type="ARBA" id="ARBA00049229"/>
    </source>
</evidence>
<dbReference type="UniPathway" id="UPA00048">
    <property type="reaction ID" value="UER00073"/>
</dbReference>
<evidence type="ECO:0000313" key="17">
    <source>
        <dbReference type="EMBL" id="SKB76537.1"/>
    </source>
</evidence>
<dbReference type="InterPro" id="IPR033939">
    <property type="entry name" value="BCAT_family"/>
</dbReference>
<organism evidence="17 18">
    <name type="scientific">Daejeonella lutea</name>
    <dbReference type="NCBI Taxonomy" id="572036"/>
    <lineage>
        <taxon>Bacteria</taxon>
        <taxon>Pseudomonadati</taxon>
        <taxon>Bacteroidota</taxon>
        <taxon>Sphingobacteriia</taxon>
        <taxon>Sphingobacteriales</taxon>
        <taxon>Sphingobacteriaceae</taxon>
        <taxon>Daejeonella</taxon>
    </lineage>
</organism>
<evidence type="ECO:0000256" key="5">
    <source>
        <dbReference type="ARBA" id="ARBA00005072"/>
    </source>
</evidence>
<evidence type="ECO:0000256" key="16">
    <source>
        <dbReference type="PIRSR" id="PIRSR006468-1"/>
    </source>
</evidence>
<evidence type="ECO:0000313" key="18">
    <source>
        <dbReference type="Proteomes" id="UP000189981"/>
    </source>
</evidence>
<evidence type="ECO:0000256" key="6">
    <source>
        <dbReference type="ARBA" id="ARBA00009320"/>
    </source>
</evidence>
<comment type="cofactor">
    <cofactor evidence="1">
        <name>pyridoxal 5'-phosphate</name>
        <dbReference type="ChEBI" id="CHEBI:597326"/>
    </cofactor>
</comment>
<keyword evidence="12" id="KW-0100">Branched-chain amino acid biosynthesis</keyword>
<dbReference type="CDD" id="cd01557">
    <property type="entry name" value="BCAT_beta_family"/>
    <property type="match status" value="1"/>
</dbReference>
<dbReference type="InterPro" id="IPR043131">
    <property type="entry name" value="BCAT-like_N"/>
</dbReference>
<dbReference type="InterPro" id="IPR036038">
    <property type="entry name" value="Aminotransferase-like"/>
</dbReference>
<evidence type="ECO:0000256" key="13">
    <source>
        <dbReference type="ARBA" id="ARBA00048212"/>
    </source>
</evidence>
<dbReference type="SUPFAM" id="SSF56752">
    <property type="entry name" value="D-aminoacid aminotransferase-like PLP-dependent enzymes"/>
    <property type="match status" value="1"/>
</dbReference>
<comment type="catalytic activity">
    <reaction evidence="15">
        <text>L-leucine + 2-oxoglutarate = 4-methyl-2-oxopentanoate + L-glutamate</text>
        <dbReference type="Rhea" id="RHEA:18321"/>
        <dbReference type="ChEBI" id="CHEBI:16810"/>
        <dbReference type="ChEBI" id="CHEBI:17865"/>
        <dbReference type="ChEBI" id="CHEBI:29985"/>
        <dbReference type="ChEBI" id="CHEBI:57427"/>
        <dbReference type="EC" id="2.6.1.42"/>
    </reaction>
</comment>
<dbReference type="UniPathway" id="UPA00049">
    <property type="reaction ID" value="UER00062"/>
</dbReference>
<protein>
    <recommendedName>
        <fullName evidence="7">branched-chain-amino-acid transaminase</fullName>
        <ecNumber evidence="7">2.6.1.42</ecNumber>
    </recommendedName>
</protein>
<comment type="similarity">
    <text evidence="6">Belongs to the class-IV pyridoxal-phosphate-dependent aminotransferase family.</text>
</comment>
<feature type="modified residue" description="N6-(pyridoxal phosphate)lysine" evidence="16">
    <location>
        <position position="196"/>
    </location>
</feature>
<gene>
    <name evidence="17" type="ORF">SAMN05661099_2725</name>
</gene>
<dbReference type="EC" id="2.6.1.42" evidence="7"/>
<evidence type="ECO:0000256" key="10">
    <source>
        <dbReference type="ARBA" id="ARBA00022679"/>
    </source>
</evidence>
<evidence type="ECO:0000256" key="4">
    <source>
        <dbReference type="ARBA" id="ARBA00004931"/>
    </source>
</evidence>
<dbReference type="InterPro" id="IPR005786">
    <property type="entry name" value="B_amino_transII"/>
</dbReference>
<dbReference type="GO" id="GO:0009097">
    <property type="term" value="P:isoleucine biosynthetic process"/>
    <property type="evidence" value="ECO:0007669"/>
    <property type="project" value="UniProtKB-UniPathway"/>
</dbReference>
<dbReference type="Gene3D" id="3.30.470.10">
    <property type="match status" value="1"/>
</dbReference>
<keyword evidence="11" id="KW-0663">Pyridoxal phosphate</keyword>
<keyword evidence="18" id="KW-1185">Reference proteome</keyword>
<dbReference type="GO" id="GO:0004084">
    <property type="term" value="F:branched-chain-amino-acid transaminase activity"/>
    <property type="evidence" value="ECO:0007669"/>
    <property type="project" value="UniProtKB-EC"/>
</dbReference>
<dbReference type="Proteomes" id="UP000189981">
    <property type="component" value="Unassembled WGS sequence"/>
</dbReference>
<dbReference type="PANTHER" id="PTHR11825">
    <property type="entry name" value="SUBGROUP IIII AMINOTRANSFERASE"/>
    <property type="match status" value="1"/>
</dbReference>
<dbReference type="InterPro" id="IPR001544">
    <property type="entry name" value="Aminotrans_IV"/>
</dbReference>
<evidence type="ECO:0000256" key="9">
    <source>
        <dbReference type="ARBA" id="ARBA00022605"/>
    </source>
</evidence>